<keyword evidence="2 13" id="KW-0444">Lipid biosynthesis</keyword>
<evidence type="ECO:0000256" key="11">
    <source>
        <dbReference type="ARBA" id="ARBA00023317"/>
    </source>
</evidence>
<protein>
    <recommendedName>
        <fullName evidence="13">Phosphatidylserine decarboxylase proenzyme, mitochondrial</fullName>
        <ecNumber evidence="13">4.1.1.65</ecNumber>
    </recommendedName>
    <component>
        <recommendedName>
            <fullName evidence="13">Phosphatidylserine decarboxylase beta chain</fullName>
        </recommendedName>
    </component>
    <component>
        <recommendedName>
            <fullName evidence="13">Phosphatidylserine decarboxylase alpha chain</fullName>
        </recommendedName>
    </component>
</protein>
<sequence length="572" mass="63828">MSTGTAAVCSMLYVLVGVCVCALLYTSAGWRRWRRLWHGWIVIPTGIGVSVFTVLQWRRLSWSNEPTDTKTTRNFRITCYRVIPLRAMSRAWGWLSSQHVPLSLRCWLYTRYANMYGVNLEEAAYSLEQYNSLCEFFIRPLKEGTRPVAEYEPLVSPADGSIINSGVVNSCNVEQIKGVTYTIKTFLGEPTWNANNAIVGGGGDGGSGGGGGGGGYQHSSEVRRSASPSMCEQSKSLAASAASKYVGYETAAEKMMSKLGDEGCELLHLDINDGYRCGNKISANIRYESRMLGWLVFYFQFCIKDLLINSFYFGFQIIYGIKSSIVLSNGKISRGASFLRSQLSFSSGANSIFKTQIDASSGDGLAAYASDASSVSDGDSDSDDDDDDGQCFDPDWNEYKRKLLHDQNNELYQLVVYLAPGDYHRFHAPADLKIKFRRHFQGELFSVHPKVTKWIPELFSLNERAVYVGEWEYGFFSMVAVGATNVGSIKVHSDKDLLTNTRRWRNSPRFKDKVLDTDWKKGEEIGEFRLGSTIVLLFEAPKNFPFKVKPGERIKVGEAVTKLKTDSNTSVS</sequence>
<dbReference type="PANTHER" id="PTHR10067:SF6">
    <property type="entry name" value="PHOSPHATIDYLSERINE DECARBOXYLASE PROENZYME, MITOCHONDRIAL"/>
    <property type="match status" value="1"/>
</dbReference>
<organism evidence="16 17">
    <name type="scientific">Parthenolecanium corni</name>
    <dbReference type="NCBI Taxonomy" id="536013"/>
    <lineage>
        <taxon>Eukaryota</taxon>
        <taxon>Metazoa</taxon>
        <taxon>Ecdysozoa</taxon>
        <taxon>Arthropoda</taxon>
        <taxon>Hexapoda</taxon>
        <taxon>Insecta</taxon>
        <taxon>Pterygota</taxon>
        <taxon>Neoptera</taxon>
        <taxon>Paraneoptera</taxon>
        <taxon>Hemiptera</taxon>
        <taxon>Sternorrhyncha</taxon>
        <taxon>Coccoidea</taxon>
        <taxon>Coccidae</taxon>
        <taxon>Parthenolecanium</taxon>
    </lineage>
</organism>
<evidence type="ECO:0000256" key="6">
    <source>
        <dbReference type="ARBA" id="ARBA00023098"/>
    </source>
</evidence>
<feature type="active site" description="Schiff-base intermediate with substrate; via pyruvic acid; for decarboxylase activity" evidence="13">
    <location>
        <position position="532"/>
    </location>
</feature>
<evidence type="ECO:0000256" key="2">
    <source>
        <dbReference type="ARBA" id="ARBA00022516"/>
    </source>
</evidence>
<evidence type="ECO:0000313" key="16">
    <source>
        <dbReference type="EMBL" id="KAK7602877.1"/>
    </source>
</evidence>
<comment type="caution">
    <text evidence="16">The sequence shown here is derived from an EMBL/GenBank/DDBJ whole genome shotgun (WGS) entry which is preliminary data.</text>
</comment>
<keyword evidence="3 13" id="KW-0812">Transmembrane</keyword>
<feature type="active site" description="Charge relay system; for autoendoproteolytic cleavage activity" evidence="13">
    <location>
        <position position="159"/>
    </location>
</feature>
<evidence type="ECO:0000256" key="8">
    <source>
        <dbReference type="ARBA" id="ARBA00023209"/>
    </source>
</evidence>
<dbReference type="GO" id="GO:0006646">
    <property type="term" value="P:phosphatidylethanolamine biosynthetic process"/>
    <property type="evidence" value="ECO:0007669"/>
    <property type="project" value="UniProtKB-UniRule"/>
</dbReference>
<feature type="topological domain" description="Mitochondrial intermembrane" evidence="13">
    <location>
        <begin position="60"/>
        <end position="572"/>
    </location>
</feature>
<keyword evidence="5 13" id="KW-1133">Transmembrane helix</keyword>
<comment type="subunit">
    <text evidence="13">Heterodimer of a large membrane-associated beta subunit and a small pyruvoyl-containing alpha subunit.</text>
</comment>
<evidence type="ECO:0000313" key="17">
    <source>
        <dbReference type="Proteomes" id="UP001367676"/>
    </source>
</evidence>
<keyword evidence="11 13" id="KW-0670">Pyruvate</keyword>
<feature type="region of interest" description="Disordered" evidence="14">
    <location>
        <begin position="370"/>
        <end position="389"/>
    </location>
</feature>
<dbReference type="PANTHER" id="PTHR10067">
    <property type="entry name" value="PHOSPHATIDYLSERINE DECARBOXYLASE"/>
    <property type="match status" value="1"/>
</dbReference>
<feature type="topological domain" description="Mitochondrial matrix" evidence="13">
    <location>
        <begin position="1"/>
        <end position="40"/>
    </location>
</feature>
<dbReference type="InterPro" id="IPR033177">
    <property type="entry name" value="PSD-B"/>
</dbReference>
<keyword evidence="4 13" id="KW-0210">Decarboxylase</keyword>
<feature type="transmembrane region" description="Helical" evidence="15">
    <location>
        <begin position="12"/>
        <end position="30"/>
    </location>
</feature>
<comment type="pathway">
    <text evidence="13">Phospholipid metabolism; phosphatidylethanolamine biosynthesis; phosphatidylethanolamine from CDP-diacylglycerol: step 2/2.</text>
</comment>
<feature type="transmembrane region" description="Helical" evidence="15">
    <location>
        <begin position="36"/>
        <end position="55"/>
    </location>
</feature>
<dbReference type="InterPro" id="IPR003817">
    <property type="entry name" value="PS_Dcarbxylase"/>
</dbReference>
<comment type="catalytic activity">
    <reaction evidence="13">
        <text>a 1,2-diacyl-sn-glycero-3-phospho-L-serine + H(+) = a 1,2-diacyl-sn-glycero-3-phosphoethanolamine + CO2</text>
        <dbReference type="Rhea" id="RHEA:20828"/>
        <dbReference type="ChEBI" id="CHEBI:15378"/>
        <dbReference type="ChEBI" id="CHEBI:16526"/>
        <dbReference type="ChEBI" id="CHEBI:57262"/>
        <dbReference type="ChEBI" id="CHEBI:64612"/>
        <dbReference type="EC" id="4.1.1.65"/>
    </reaction>
</comment>
<feature type="modified residue" description="Pyruvic acid (Ser); by autocatalysis" evidence="13">
    <location>
        <position position="532"/>
    </location>
</feature>
<comment type="PTM">
    <text evidence="13">Is synthesized initially as an inactive proenzyme. Formation of the active enzyme involves a self-maturation process in which the active site pyruvoyl group is generated from an internal serine residue via an autocatalytic post-translational modification. Two non-identical subunits are generated from the proenzyme in this reaction, and the pyruvate is formed at the N-terminus of the alpha chain, which is derived from the carboxyl end of the proenzyme. The autoendoproteolytic cleavage occurs by a canonical serine protease mechanism, in which the side chain hydroxyl group of the serine supplies its oxygen atom to form the C-terminus of the beta chain, while the remainder of the serine residue undergoes an oxidative deamination to produce ammonia and the pyruvoyl prosthetic group on the alpha chain. During this reaction, the Ser that is part of the protease active site of the proenzyme becomes the pyruvoyl prosthetic group, which constitutes an essential element of the active site of the mature decarboxylase.</text>
</comment>
<evidence type="ECO:0000256" key="10">
    <source>
        <dbReference type="ARBA" id="ARBA00023264"/>
    </source>
</evidence>
<evidence type="ECO:0000256" key="13">
    <source>
        <dbReference type="HAMAP-Rule" id="MF_03208"/>
    </source>
</evidence>
<dbReference type="GO" id="GO:0004609">
    <property type="term" value="F:phosphatidylserine decarboxylase activity"/>
    <property type="evidence" value="ECO:0007669"/>
    <property type="project" value="UniProtKB-UniRule"/>
</dbReference>
<keyword evidence="8 13" id="KW-0594">Phospholipid biosynthesis</keyword>
<dbReference type="GO" id="GO:0005743">
    <property type="term" value="C:mitochondrial inner membrane"/>
    <property type="evidence" value="ECO:0007669"/>
    <property type="project" value="UniProtKB-SubCell"/>
</dbReference>
<feature type="chain" id="PRO_5042652681" description="Phosphatidylserine decarboxylase beta chain" evidence="13">
    <location>
        <begin position="1"/>
        <end position="531"/>
    </location>
</feature>
<comment type="subcellular location">
    <molecule>Phosphatidylserine decarboxylase alpha chain</molecule>
    <subcellularLocation>
        <location evidence="13">Mitochondrion inner membrane</location>
        <topology evidence="13">Peripheral membrane protein</topology>
        <orientation evidence="13">Intermembrane side</orientation>
    </subcellularLocation>
    <text evidence="13">Anchored to the mitochondrial inner membrane through its interaction with the integral membrane beta chain.</text>
</comment>
<keyword evidence="7 13" id="KW-0472">Membrane</keyword>
<evidence type="ECO:0000256" key="7">
    <source>
        <dbReference type="ARBA" id="ARBA00023136"/>
    </source>
</evidence>
<evidence type="ECO:0000256" key="9">
    <source>
        <dbReference type="ARBA" id="ARBA00023239"/>
    </source>
</evidence>
<reference evidence="16 17" key="1">
    <citation type="submission" date="2024-03" db="EMBL/GenBank/DDBJ databases">
        <title>Adaptation during the transition from Ophiocordyceps entomopathogen to insect associate is accompanied by gene loss and intensified selection.</title>
        <authorList>
            <person name="Ward C.M."/>
            <person name="Onetto C.A."/>
            <person name="Borneman A.R."/>
        </authorList>
    </citation>
    <scope>NUCLEOTIDE SEQUENCE [LARGE SCALE GENOMIC DNA]</scope>
    <source>
        <strain evidence="16">AWRI1</strain>
        <tissue evidence="16">Single Adult Female</tissue>
    </source>
</reference>
<comment type="subcellular location">
    <molecule>Phosphatidylserine decarboxylase beta chain</molecule>
    <subcellularLocation>
        <location evidence="13">Mitochondrion inner membrane</location>
        <topology evidence="13">Single-pass membrane protein</topology>
        <orientation evidence="13">Intermembrane side</orientation>
    </subcellularLocation>
</comment>
<feature type="compositionally biased region" description="Acidic residues" evidence="14">
    <location>
        <begin position="378"/>
        <end position="389"/>
    </location>
</feature>
<accession>A0AAN9TS49</accession>
<dbReference type="Pfam" id="PF02666">
    <property type="entry name" value="PS_Dcarbxylase"/>
    <property type="match status" value="2"/>
</dbReference>
<evidence type="ECO:0000256" key="4">
    <source>
        <dbReference type="ARBA" id="ARBA00022793"/>
    </source>
</evidence>
<keyword evidence="13" id="KW-0999">Mitochondrion inner membrane</keyword>
<evidence type="ECO:0000256" key="14">
    <source>
        <dbReference type="SAM" id="MobiDB-lite"/>
    </source>
</evidence>
<dbReference type="Proteomes" id="UP001367676">
    <property type="component" value="Unassembled WGS sequence"/>
</dbReference>
<keyword evidence="9 13" id="KW-0456">Lyase</keyword>
<gene>
    <name evidence="16" type="ORF">V9T40_006851</name>
</gene>
<proteinExistence type="inferred from homology"/>
<comment type="similarity">
    <text evidence="13">Belongs to the phosphatidylserine decarboxylase family. PSD-B subfamily. Eukaryotic type I sub-subfamily.</text>
</comment>
<feature type="chain" id="PRO_5042652680" description="Phosphatidylserine decarboxylase alpha chain" evidence="13">
    <location>
        <begin position="532"/>
        <end position="572"/>
    </location>
</feature>
<comment type="cofactor">
    <cofactor evidence="13">
        <name>pyruvate</name>
        <dbReference type="ChEBI" id="CHEBI:15361"/>
    </cofactor>
    <text evidence="13">Binds 1 pyruvoyl group covalently per subunit.</text>
</comment>
<evidence type="ECO:0000256" key="15">
    <source>
        <dbReference type="SAM" id="Phobius"/>
    </source>
</evidence>
<evidence type="ECO:0000256" key="3">
    <source>
        <dbReference type="ARBA" id="ARBA00022692"/>
    </source>
</evidence>
<evidence type="ECO:0000256" key="5">
    <source>
        <dbReference type="ARBA" id="ARBA00022989"/>
    </source>
</evidence>
<dbReference type="AlphaFoldDB" id="A0AAN9TS49"/>
<dbReference type="InterPro" id="IPR033661">
    <property type="entry name" value="PSD_type1_euk"/>
</dbReference>
<feature type="active site" description="Charge relay system; for autoendoproteolytic cleavage activity" evidence="13">
    <location>
        <position position="532"/>
    </location>
</feature>
<keyword evidence="17" id="KW-1185">Reference proteome</keyword>
<keyword evidence="13" id="KW-0865">Zymogen</keyword>
<evidence type="ECO:0000256" key="1">
    <source>
        <dbReference type="ARBA" id="ARBA00005189"/>
    </source>
</evidence>
<feature type="site" description="Cleavage (non-hydrolytic); by autocatalysis" evidence="13">
    <location>
        <begin position="531"/>
        <end position="532"/>
    </location>
</feature>
<keyword evidence="6 13" id="KW-0443">Lipid metabolism</keyword>
<comment type="function">
    <text evidence="12">Catalyzes the formation of phosphatidylethanolamine (PtdEtn) from phosphatidylserine (PtdSer). Plays a central role in phospholipid metabolism and in the interorganelle trafficking of phosphatidylserine. May be involved in lipid droplet biogenesis at the endoplasmic reticulum membrane.</text>
</comment>
<keyword evidence="13" id="KW-0496">Mitochondrion</keyword>
<evidence type="ECO:0000256" key="12">
    <source>
        <dbReference type="ARBA" id="ARBA00045136"/>
    </source>
</evidence>
<dbReference type="HAMAP" id="MF_03208">
    <property type="entry name" value="PS_decarb_PSD_B_type1_euk"/>
    <property type="match status" value="1"/>
</dbReference>
<keyword evidence="10 13" id="KW-1208">Phospholipid metabolism</keyword>
<dbReference type="EC" id="4.1.1.65" evidence="13"/>
<comment type="pathway">
    <text evidence="1">Lipid metabolism.</text>
</comment>
<feature type="active site" description="Charge relay system; for autoendoproteolytic cleavage activity" evidence="13">
    <location>
        <position position="427"/>
    </location>
</feature>
<dbReference type="EMBL" id="JBBCAQ010000007">
    <property type="protein sequence ID" value="KAK7602877.1"/>
    <property type="molecule type" value="Genomic_DNA"/>
</dbReference>
<dbReference type="NCBIfam" id="TIGR00163">
    <property type="entry name" value="PS_decarb"/>
    <property type="match status" value="1"/>
</dbReference>
<name>A0AAN9TS49_9HEMI</name>
<dbReference type="GO" id="GO:0016540">
    <property type="term" value="P:protein autoprocessing"/>
    <property type="evidence" value="ECO:0007669"/>
    <property type="project" value="UniProtKB-UniRule"/>
</dbReference>